<dbReference type="AlphaFoldDB" id="A0A1X2H9B7"/>
<organism evidence="1 2">
    <name type="scientific">Syncephalastrum racemosum</name>
    <name type="common">Filamentous fungus</name>
    <dbReference type="NCBI Taxonomy" id="13706"/>
    <lineage>
        <taxon>Eukaryota</taxon>
        <taxon>Fungi</taxon>
        <taxon>Fungi incertae sedis</taxon>
        <taxon>Mucoromycota</taxon>
        <taxon>Mucoromycotina</taxon>
        <taxon>Mucoromycetes</taxon>
        <taxon>Mucorales</taxon>
        <taxon>Syncephalastraceae</taxon>
        <taxon>Syncephalastrum</taxon>
    </lineage>
</organism>
<reference evidence="1 2" key="1">
    <citation type="submission" date="2016-07" db="EMBL/GenBank/DDBJ databases">
        <title>Pervasive Adenine N6-methylation of Active Genes in Fungi.</title>
        <authorList>
            <consortium name="DOE Joint Genome Institute"/>
            <person name="Mondo S.J."/>
            <person name="Dannebaum R.O."/>
            <person name="Kuo R.C."/>
            <person name="Labutti K."/>
            <person name="Haridas S."/>
            <person name="Kuo A."/>
            <person name="Salamov A."/>
            <person name="Ahrendt S.R."/>
            <person name="Lipzen A."/>
            <person name="Sullivan W."/>
            <person name="Andreopoulos W.B."/>
            <person name="Clum A."/>
            <person name="Lindquist E."/>
            <person name="Daum C."/>
            <person name="Ramamoorthy G.K."/>
            <person name="Gryganskyi A."/>
            <person name="Culley D."/>
            <person name="Magnuson J.K."/>
            <person name="James T.Y."/>
            <person name="O'Malley M.A."/>
            <person name="Stajich J.E."/>
            <person name="Spatafora J.W."/>
            <person name="Visel A."/>
            <person name="Grigoriev I.V."/>
        </authorList>
    </citation>
    <scope>NUCLEOTIDE SEQUENCE [LARGE SCALE GENOMIC DNA]</scope>
    <source>
        <strain evidence="1 2">NRRL 2496</strain>
    </source>
</reference>
<sequence length="171" mass="19443">MKWARLCWKMFVPPTTIRNCFGHTGLFDSKHIGTDDEEGDGYDVESSVQNLNILYPGTFQATDIDYNPPDEHDLPDVSDKDSIIEHVISTARTGNQSVKDEEKDSADSQPAVPIQQRIEMLQNVLSNALIMHEELDIALERLIKRKISSLKAELTANARQKSLRDYFHNEN</sequence>
<name>A0A1X2H9B7_SYNRA</name>
<dbReference type="InParanoid" id="A0A1X2H9B7"/>
<dbReference type="EMBL" id="MCGN01000006">
    <property type="protein sequence ID" value="ORY95242.1"/>
    <property type="molecule type" value="Genomic_DNA"/>
</dbReference>
<evidence type="ECO:0000313" key="2">
    <source>
        <dbReference type="Proteomes" id="UP000242180"/>
    </source>
</evidence>
<protein>
    <submittedName>
        <fullName evidence="1">Uncharacterized protein</fullName>
    </submittedName>
</protein>
<proteinExistence type="predicted"/>
<keyword evidence="2" id="KW-1185">Reference proteome</keyword>
<gene>
    <name evidence="1" type="ORF">BCR43DRAFT_492676</name>
</gene>
<accession>A0A1X2H9B7</accession>
<dbReference type="Proteomes" id="UP000242180">
    <property type="component" value="Unassembled WGS sequence"/>
</dbReference>
<evidence type="ECO:0000313" key="1">
    <source>
        <dbReference type="EMBL" id="ORY95242.1"/>
    </source>
</evidence>
<comment type="caution">
    <text evidence="1">The sequence shown here is derived from an EMBL/GenBank/DDBJ whole genome shotgun (WGS) entry which is preliminary data.</text>
</comment>